<evidence type="ECO:0000256" key="6">
    <source>
        <dbReference type="ARBA" id="ARBA00022842"/>
    </source>
</evidence>
<dbReference type="InterPro" id="IPR015813">
    <property type="entry name" value="Pyrv/PenolPyrv_kinase-like_dom"/>
</dbReference>
<dbReference type="GO" id="GO:0000287">
    <property type="term" value="F:magnesium ion binding"/>
    <property type="evidence" value="ECO:0007669"/>
    <property type="project" value="UniProtKB-UniRule"/>
</dbReference>
<dbReference type="eggNOG" id="COG2352">
    <property type="taxonomic scope" value="Bacteria"/>
</dbReference>
<keyword evidence="8 10" id="KW-0120">Carbon dioxide fixation</keyword>
<keyword evidence="6 10" id="KW-0460">Magnesium</keyword>
<comment type="caution">
    <text evidence="13">The sequence shown here is derived from an EMBL/GenBank/DDBJ whole genome shotgun (WGS) entry which is preliminary data.</text>
</comment>
<comment type="similarity">
    <text evidence="3 10">Belongs to the PEPCase type 1 family.</text>
</comment>
<dbReference type="GO" id="GO:0005829">
    <property type="term" value="C:cytosol"/>
    <property type="evidence" value="ECO:0007669"/>
    <property type="project" value="TreeGrafter"/>
</dbReference>
<evidence type="ECO:0000256" key="1">
    <source>
        <dbReference type="ARBA" id="ARBA00001946"/>
    </source>
</evidence>
<dbReference type="InterPro" id="IPR033129">
    <property type="entry name" value="PEPCASE_His_AS"/>
</dbReference>
<feature type="active site" evidence="10 12">
    <location>
        <position position="607"/>
    </location>
</feature>
<evidence type="ECO:0000256" key="3">
    <source>
        <dbReference type="ARBA" id="ARBA00008346"/>
    </source>
</evidence>
<keyword evidence="7 10" id="KW-0456">Lyase</keyword>
<evidence type="ECO:0000256" key="8">
    <source>
        <dbReference type="ARBA" id="ARBA00023300"/>
    </source>
</evidence>
<evidence type="ECO:0000313" key="14">
    <source>
        <dbReference type="Proteomes" id="UP000010445"/>
    </source>
</evidence>
<keyword evidence="13" id="KW-0418">Kinase</keyword>
<dbReference type="Pfam" id="PF00311">
    <property type="entry name" value="PEPcase"/>
    <property type="match status" value="1"/>
</dbReference>
<dbReference type="NCBIfam" id="NF000584">
    <property type="entry name" value="PRK00009.1"/>
    <property type="match status" value="1"/>
</dbReference>
<dbReference type="PANTHER" id="PTHR30523:SF6">
    <property type="entry name" value="PHOSPHOENOLPYRUVATE CARBOXYLASE"/>
    <property type="match status" value="1"/>
</dbReference>
<dbReference type="GO" id="GO:0015977">
    <property type="term" value="P:carbon fixation"/>
    <property type="evidence" value="ECO:0007669"/>
    <property type="project" value="UniProtKB-UniRule"/>
</dbReference>
<feature type="active site" evidence="10 11">
    <location>
        <position position="166"/>
    </location>
</feature>
<evidence type="ECO:0000256" key="2">
    <source>
        <dbReference type="ARBA" id="ARBA00003670"/>
    </source>
</evidence>
<proteinExistence type="inferred from homology"/>
<comment type="catalytic activity">
    <reaction evidence="9 10">
        <text>oxaloacetate + phosphate = phosphoenolpyruvate + hydrogencarbonate</text>
        <dbReference type="Rhea" id="RHEA:28370"/>
        <dbReference type="ChEBI" id="CHEBI:16452"/>
        <dbReference type="ChEBI" id="CHEBI:17544"/>
        <dbReference type="ChEBI" id="CHEBI:43474"/>
        <dbReference type="ChEBI" id="CHEBI:58702"/>
        <dbReference type="EC" id="4.1.1.31"/>
    </reaction>
</comment>
<sequence length="947" mass="106592">MPTASVAAYRRRRKPRAFFQPEFTKDIPVTEQLREDIRHLGRILGEVIEEQEGSETYDLVEQCRKLAFDLDSDTHDFSGFVELFRNIEPAKTIPIIRAFSHFALLANLAEDLNDEAELEARLDAGEPPMDSTLDATWSKLTEAHIEAADIAEVLDRAQVAPVLTAHPTETRRRTVFDAQKHITELMYRRHDILSRPENARTQAKLADIDRDIRRRITTLWQTALIRVNRPRIEDEVEVGLRYYNLSLLEQIPAINYDVIHELRSRFGADIPDVAVIKPGSWIGGDHDGNPYVTAETLRYATTRAAEVVLKYYARQLHALEHELSLSDRHSEVTVELVELASKGHNDVPSRADEPYRRAVHGIRGRIMATMAQLIGPNSVEGTWFKVHEPYKSPEDFTADLNVIDASLRVANDQLIADDRLARIRAAAASFGFHLYSMDLRQNSDSYEEILTEVFAAAHICDDYSALSEEQKRELLLAELASPRPIIPARGCNFSEATQRELDIIAEAARAIDRFGHRMIPHSIISMATSVSDILEPMILLKEFGIIQADGDHPHGTVDIIPLFETIEDLEAGESILRDLWNVPLYRHYLAQRGNVQEVMLGYSDSNKDGGYFAANWALYDAELNIVQACKDNGVNLRLFHGRGGTVGRGGGPSYDAILAQPQGAVQGSVRITEQGEIISAKYGHPSAARRNLEALVSATLEASLLDVDELTDRTRAYAIMRDISRLSQEKYASLMHNDPGFIEYFTTSTPLQEIGALNIGSRPSARKQTTSISDLRAIPWVLAWSQSRVMLPGWFGVGTALKQWIGDGEDSEERLEELRELSRTWPFFASILDNMAQVMSKADMQLTKLYSTLVGDKEIADRVYNAIAEEYTLTLEMFLKVTEQEHLLAENPALERSVRSRFPYLVPLNIIQLELLRRYRAGDEREVVSNGIRLTMNGLATALRNSG</sequence>
<dbReference type="GO" id="GO:0016301">
    <property type="term" value="F:kinase activity"/>
    <property type="evidence" value="ECO:0007669"/>
    <property type="project" value="UniProtKB-KW"/>
</dbReference>
<comment type="cofactor">
    <cofactor evidence="1 10">
        <name>Mg(2+)</name>
        <dbReference type="ChEBI" id="CHEBI:18420"/>
    </cofactor>
</comment>
<dbReference type="InterPro" id="IPR021135">
    <property type="entry name" value="PEP_COase"/>
</dbReference>
<keyword evidence="13" id="KW-0670">Pyruvate</keyword>
<dbReference type="PANTHER" id="PTHR30523">
    <property type="entry name" value="PHOSPHOENOLPYRUVATE CARBOXYLASE"/>
    <property type="match status" value="1"/>
</dbReference>
<dbReference type="Gene3D" id="1.20.1440.90">
    <property type="entry name" value="Phosphoenolpyruvate/pyruvate domain"/>
    <property type="match status" value="1"/>
</dbReference>
<reference evidence="13 14" key="1">
    <citation type="submission" date="2012-05" db="EMBL/GenBank/DDBJ databases">
        <authorList>
            <person name="Weinstock G."/>
            <person name="Sodergren E."/>
            <person name="Lobos E.A."/>
            <person name="Fulton L."/>
            <person name="Fulton R."/>
            <person name="Courtney L."/>
            <person name="Fronick C."/>
            <person name="O'Laughlin M."/>
            <person name="Godfrey J."/>
            <person name="Wilson R.M."/>
            <person name="Miner T."/>
            <person name="Farmer C."/>
            <person name="Delehaunty K."/>
            <person name="Cordes M."/>
            <person name="Minx P."/>
            <person name="Tomlinson C."/>
            <person name="Chen J."/>
            <person name="Wollam A."/>
            <person name="Pepin K.H."/>
            <person name="Bhonagiri V."/>
            <person name="Zhang X."/>
            <person name="Suruliraj S."/>
            <person name="Warren W."/>
            <person name="Mitreva M."/>
            <person name="Mardis E.R."/>
            <person name="Wilson R.K."/>
        </authorList>
    </citation>
    <scope>NUCLEOTIDE SEQUENCE [LARGE SCALE GENOMIC DNA]</scope>
    <source>
        <strain evidence="13 14">F0235</strain>
    </source>
</reference>
<evidence type="ECO:0000256" key="5">
    <source>
        <dbReference type="ARBA" id="ARBA00022419"/>
    </source>
</evidence>
<evidence type="ECO:0000256" key="4">
    <source>
        <dbReference type="ARBA" id="ARBA00012305"/>
    </source>
</evidence>
<dbReference type="EC" id="4.1.1.31" evidence="4 10"/>
<keyword evidence="14" id="KW-1185">Reference proteome</keyword>
<dbReference type="PRINTS" id="PR00150">
    <property type="entry name" value="PEPCARBXLASE"/>
</dbReference>
<dbReference type="InterPro" id="IPR022805">
    <property type="entry name" value="PEP_COase_bac/pln-type"/>
</dbReference>
<dbReference type="PROSITE" id="PS00781">
    <property type="entry name" value="PEPCASE_1"/>
    <property type="match status" value="1"/>
</dbReference>
<dbReference type="GO" id="GO:0008964">
    <property type="term" value="F:phosphoenolpyruvate carboxylase activity"/>
    <property type="evidence" value="ECO:0007669"/>
    <property type="project" value="UniProtKB-UniRule"/>
</dbReference>
<comment type="subunit">
    <text evidence="10">Homotetramer.</text>
</comment>
<accession>L1MH29</accession>
<dbReference type="PROSITE" id="PS00393">
    <property type="entry name" value="PEPCASE_2"/>
    <property type="match status" value="1"/>
</dbReference>
<dbReference type="GO" id="GO:0006107">
    <property type="term" value="P:oxaloacetate metabolic process"/>
    <property type="evidence" value="ECO:0007669"/>
    <property type="project" value="UniProtKB-UniRule"/>
</dbReference>
<dbReference type="PATRIC" id="fig|1035195.3.peg.966"/>
<evidence type="ECO:0000313" key="13">
    <source>
        <dbReference type="EMBL" id="EKX90588.1"/>
    </source>
</evidence>
<dbReference type="HAMAP" id="MF_00595">
    <property type="entry name" value="PEPcase_type1"/>
    <property type="match status" value="1"/>
</dbReference>
<evidence type="ECO:0000256" key="12">
    <source>
        <dbReference type="PROSITE-ProRule" id="PRU10112"/>
    </source>
</evidence>
<keyword evidence="13" id="KW-0808">Transferase</keyword>
<evidence type="ECO:0000256" key="9">
    <source>
        <dbReference type="ARBA" id="ARBA00048995"/>
    </source>
</evidence>
<organism evidence="13 14">
    <name type="scientific">Corynebacterium durum F0235</name>
    <dbReference type="NCBI Taxonomy" id="1035195"/>
    <lineage>
        <taxon>Bacteria</taxon>
        <taxon>Bacillati</taxon>
        <taxon>Actinomycetota</taxon>
        <taxon>Actinomycetes</taxon>
        <taxon>Mycobacteriales</taxon>
        <taxon>Corynebacteriaceae</taxon>
        <taxon>Corynebacterium</taxon>
    </lineage>
</organism>
<dbReference type="HOGENOM" id="CLU_006557_2_0_11"/>
<dbReference type="Proteomes" id="UP000010445">
    <property type="component" value="Unassembled WGS sequence"/>
</dbReference>
<dbReference type="EMBL" id="AMEM01000017">
    <property type="protein sequence ID" value="EKX90588.1"/>
    <property type="molecule type" value="Genomic_DNA"/>
</dbReference>
<dbReference type="GO" id="GO:0006099">
    <property type="term" value="P:tricarboxylic acid cycle"/>
    <property type="evidence" value="ECO:0007669"/>
    <property type="project" value="InterPro"/>
</dbReference>
<dbReference type="SUPFAM" id="SSF51621">
    <property type="entry name" value="Phosphoenolpyruvate/pyruvate domain"/>
    <property type="match status" value="1"/>
</dbReference>
<evidence type="ECO:0000256" key="11">
    <source>
        <dbReference type="PROSITE-ProRule" id="PRU10111"/>
    </source>
</evidence>
<comment type="function">
    <text evidence="2 10">Forms oxaloacetate, a four-carbon dicarboxylic acid source for the tricarboxylic acid cycle.</text>
</comment>
<dbReference type="AlphaFoldDB" id="L1MH29"/>
<dbReference type="InterPro" id="IPR018129">
    <property type="entry name" value="PEP_COase_Lys_AS"/>
</dbReference>
<evidence type="ECO:0000256" key="10">
    <source>
        <dbReference type="HAMAP-Rule" id="MF_00595"/>
    </source>
</evidence>
<gene>
    <name evidence="10" type="primary">ppc</name>
    <name evidence="13" type="ORF">HMPREF9997_01083</name>
</gene>
<protein>
    <recommendedName>
        <fullName evidence="5 10">Phosphoenolpyruvate carboxylase</fullName>
        <shortName evidence="10">PEPC</shortName>
        <shortName evidence="10">PEPCase</shortName>
        <ecNumber evidence="4 10">4.1.1.31</ecNumber>
    </recommendedName>
</protein>
<name>L1MH29_9CORY</name>
<evidence type="ECO:0000256" key="7">
    <source>
        <dbReference type="ARBA" id="ARBA00023239"/>
    </source>
</evidence>
<dbReference type="STRING" id="1035195.HMPREF9997_01083"/>